<name>A0AAV5DH16_ELECO</name>
<dbReference type="AlphaFoldDB" id="A0AAV5DH16"/>
<reference evidence="2" key="1">
    <citation type="journal article" date="2018" name="DNA Res.">
        <title>Multiple hybrid de novo genome assembly of finger millet, an orphan allotetraploid crop.</title>
        <authorList>
            <person name="Hatakeyama M."/>
            <person name="Aluri S."/>
            <person name="Balachadran M.T."/>
            <person name="Sivarajan S.R."/>
            <person name="Patrignani A."/>
            <person name="Gruter S."/>
            <person name="Poveda L."/>
            <person name="Shimizu-Inatsugi R."/>
            <person name="Baeten J."/>
            <person name="Francoijs K.J."/>
            <person name="Nataraja K.N."/>
            <person name="Reddy Y.A.N."/>
            <person name="Phadnis S."/>
            <person name="Ravikumar R.L."/>
            <person name="Schlapbach R."/>
            <person name="Sreeman S.M."/>
            <person name="Shimizu K.K."/>
        </authorList>
    </citation>
    <scope>NUCLEOTIDE SEQUENCE</scope>
</reference>
<protein>
    <submittedName>
        <fullName evidence="2">Uncharacterized protein</fullName>
    </submittedName>
</protein>
<comment type="caution">
    <text evidence="2">The sequence shown here is derived from an EMBL/GenBank/DDBJ whole genome shotgun (WGS) entry which is preliminary data.</text>
</comment>
<accession>A0AAV5DH16</accession>
<feature type="compositionally biased region" description="Polar residues" evidence="1">
    <location>
        <begin position="15"/>
        <end position="24"/>
    </location>
</feature>
<keyword evidence="3" id="KW-1185">Reference proteome</keyword>
<reference evidence="2" key="2">
    <citation type="submission" date="2021-12" db="EMBL/GenBank/DDBJ databases">
        <title>Resequencing data analysis of finger millet.</title>
        <authorList>
            <person name="Hatakeyama M."/>
            <person name="Aluri S."/>
            <person name="Balachadran M.T."/>
            <person name="Sivarajan S.R."/>
            <person name="Poveda L."/>
            <person name="Shimizu-Inatsugi R."/>
            <person name="Schlapbach R."/>
            <person name="Sreeman S.M."/>
            <person name="Shimizu K.K."/>
        </authorList>
    </citation>
    <scope>NUCLEOTIDE SEQUENCE</scope>
</reference>
<sequence length="147" mass="15259">MASDESSTSVSVDTQFDSGPQSDSPEPELNVDCATQLVLQAHKEAVNSLGGNGPTKLGTVATVVAAANATAVEATKEVEAAMKISLRAALGSTANKLTKGKEAAPGNDVQFLAQQDCLVPHRYELSAAIVVLDYMTKVLENVSLITN</sequence>
<evidence type="ECO:0000256" key="1">
    <source>
        <dbReference type="SAM" id="MobiDB-lite"/>
    </source>
</evidence>
<organism evidence="2 3">
    <name type="scientific">Eleusine coracana subsp. coracana</name>
    <dbReference type="NCBI Taxonomy" id="191504"/>
    <lineage>
        <taxon>Eukaryota</taxon>
        <taxon>Viridiplantae</taxon>
        <taxon>Streptophyta</taxon>
        <taxon>Embryophyta</taxon>
        <taxon>Tracheophyta</taxon>
        <taxon>Spermatophyta</taxon>
        <taxon>Magnoliopsida</taxon>
        <taxon>Liliopsida</taxon>
        <taxon>Poales</taxon>
        <taxon>Poaceae</taxon>
        <taxon>PACMAD clade</taxon>
        <taxon>Chloridoideae</taxon>
        <taxon>Cynodonteae</taxon>
        <taxon>Eleusininae</taxon>
        <taxon>Eleusine</taxon>
    </lineage>
</organism>
<evidence type="ECO:0000313" key="2">
    <source>
        <dbReference type="EMBL" id="GJN10319.1"/>
    </source>
</evidence>
<feature type="region of interest" description="Disordered" evidence="1">
    <location>
        <begin position="1"/>
        <end position="28"/>
    </location>
</feature>
<evidence type="ECO:0000313" key="3">
    <source>
        <dbReference type="Proteomes" id="UP001054889"/>
    </source>
</evidence>
<proteinExistence type="predicted"/>
<dbReference type="Proteomes" id="UP001054889">
    <property type="component" value="Unassembled WGS sequence"/>
</dbReference>
<gene>
    <name evidence="2" type="primary">ga28403</name>
    <name evidence="2" type="ORF">PR202_ga28403</name>
</gene>
<feature type="compositionally biased region" description="Low complexity" evidence="1">
    <location>
        <begin position="1"/>
        <end position="14"/>
    </location>
</feature>
<dbReference type="EMBL" id="BQKI01000017">
    <property type="protein sequence ID" value="GJN10319.1"/>
    <property type="molecule type" value="Genomic_DNA"/>
</dbReference>